<dbReference type="InterPro" id="IPR056510">
    <property type="entry name" value="WapI"/>
</dbReference>
<proteinExistence type="predicted"/>
<dbReference type="Proteomes" id="UP000310541">
    <property type="component" value="Unassembled WGS sequence"/>
</dbReference>
<gene>
    <name evidence="1" type="ORF">FBF83_05850</name>
</gene>
<dbReference type="Pfam" id="PF24716">
    <property type="entry name" value="WapI"/>
    <property type="match status" value="1"/>
</dbReference>
<dbReference type="OrthoDB" id="1495261at2"/>
<evidence type="ECO:0000313" key="1">
    <source>
        <dbReference type="EMBL" id="TKD72310.1"/>
    </source>
</evidence>
<name>A0A4U1MP69_9BACL</name>
<sequence>MKLHLLGDDMKIVIEVMGRSHPDRTDYWDGNWVFSNVTLQIPGYKADFCADLRTDEFLSFQNQLKDMDEKMKGKALLDSMEGAVKIEGKMNLLGKLMWTCETCHPIGTGAVLQFEFDSDQSYLPKLIKELEGILTSYLVIGKP</sequence>
<comment type="caution">
    <text evidence="1">The sequence shown here is derived from an EMBL/GenBank/DDBJ whole genome shotgun (WGS) entry which is preliminary data.</text>
</comment>
<dbReference type="RefSeq" id="WP_136946161.1">
    <property type="nucleotide sequence ID" value="NZ_SWFM01000001.1"/>
</dbReference>
<dbReference type="EMBL" id="SWFM01000001">
    <property type="protein sequence ID" value="TKD72310.1"/>
    <property type="molecule type" value="Genomic_DNA"/>
</dbReference>
<accession>A0A4U1MP69</accession>
<protein>
    <submittedName>
        <fullName evidence="1">Uncharacterized protein</fullName>
    </submittedName>
</protein>
<evidence type="ECO:0000313" key="2">
    <source>
        <dbReference type="Proteomes" id="UP000310541"/>
    </source>
</evidence>
<organism evidence="1 2">
    <name type="scientific">Guptibacillus hwajinpoensis</name>
    <dbReference type="NCBI Taxonomy" id="208199"/>
    <lineage>
        <taxon>Bacteria</taxon>
        <taxon>Bacillati</taxon>
        <taxon>Bacillota</taxon>
        <taxon>Bacilli</taxon>
        <taxon>Bacillales</taxon>
        <taxon>Guptibacillaceae</taxon>
        <taxon>Guptibacillus</taxon>
    </lineage>
</organism>
<reference evidence="1 2" key="1">
    <citation type="submission" date="2019-04" db="EMBL/GenBank/DDBJ databases">
        <title>Genome sequence of Bacillus hwajinpoensis strain Y2.</title>
        <authorList>
            <person name="Fair J.L."/>
            <person name="Maclea K.S."/>
        </authorList>
    </citation>
    <scope>NUCLEOTIDE SEQUENCE [LARGE SCALE GENOMIC DNA]</scope>
    <source>
        <strain evidence="1 2">Y2</strain>
    </source>
</reference>
<dbReference type="AlphaFoldDB" id="A0A4U1MP69"/>